<accession>A0ABN9W384</accession>
<evidence type="ECO:0000313" key="1">
    <source>
        <dbReference type="EMBL" id="CAK0880511.1"/>
    </source>
</evidence>
<name>A0ABN9W384_9DINO</name>
<evidence type="ECO:0000313" key="2">
    <source>
        <dbReference type="Proteomes" id="UP001189429"/>
    </source>
</evidence>
<reference evidence="1" key="1">
    <citation type="submission" date="2023-10" db="EMBL/GenBank/DDBJ databases">
        <authorList>
            <person name="Chen Y."/>
            <person name="Shah S."/>
            <person name="Dougan E. K."/>
            <person name="Thang M."/>
            <person name="Chan C."/>
        </authorList>
    </citation>
    <scope>NUCLEOTIDE SEQUENCE [LARGE SCALE GENOMIC DNA]</scope>
</reference>
<gene>
    <name evidence="1" type="ORF">PCOR1329_LOCUS63627</name>
</gene>
<proteinExistence type="predicted"/>
<comment type="caution">
    <text evidence="1">The sequence shown here is derived from an EMBL/GenBank/DDBJ whole genome shotgun (WGS) entry which is preliminary data.</text>
</comment>
<sequence length="143" mass="15638">MVQIELRKCRGNDDQYGFYELTLSKEASVMGQNDSKLLSSVKCSLLRSMGRALEGAITQTKVCALLFRCSQSMCWCAHDRGVEFELPPATRIVCLRPGELQSCVAAKSSAGSRKDGPTSRHHISVGLQLICLTATGCQLTLLR</sequence>
<keyword evidence="2" id="KW-1185">Reference proteome</keyword>
<dbReference type="EMBL" id="CAUYUJ010018082">
    <property type="protein sequence ID" value="CAK0880511.1"/>
    <property type="molecule type" value="Genomic_DNA"/>
</dbReference>
<organism evidence="1 2">
    <name type="scientific">Prorocentrum cordatum</name>
    <dbReference type="NCBI Taxonomy" id="2364126"/>
    <lineage>
        <taxon>Eukaryota</taxon>
        <taxon>Sar</taxon>
        <taxon>Alveolata</taxon>
        <taxon>Dinophyceae</taxon>
        <taxon>Prorocentrales</taxon>
        <taxon>Prorocentraceae</taxon>
        <taxon>Prorocentrum</taxon>
    </lineage>
</organism>
<protein>
    <submittedName>
        <fullName evidence="1">Uncharacterized protein</fullName>
    </submittedName>
</protein>
<dbReference type="Proteomes" id="UP001189429">
    <property type="component" value="Unassembled WGS sequence"/>
</dbReference>